<dbReference type="Proteomes" id="UP000829398">
    <property type="component" value="Chromosome 1"/>
</dbReference>
<keyword evidence="2" id="KW-1185">Reference proteome</keyword>
<gene>
    <name evidence="1" type="ORF">KPL71_002421</name>
</gene>
<reference evidence="2" key="1">
    <citation type="journal article" date="2023" name="Hortic. Res.">
        <title>A chromosome-level phased genome enabling allele-level studies in sweet orange: a case study on citrus Huanglongbing tolerance.</title>
        <authorList>
            <person name="Wu B."/>
            <person name="Yu Q."/>
            <person name="Deng Z."/>
            <person name="Duan Y."/>
            <person name="Luo F."/>
            <person name="Gmitter F. Jr."/>
        </authorList>
    </citation>
    <scope>NUCLEOTIDE SEQUENCE [LARGE SCALE GENOMIC DNA]</scope>
    <source>
        <strain evidence="2">cv. Valencia</strain>
    </source>
</reference>
<comment type="caution">
    <text evidence="1">The sequence shown here is derived from an EMBL/GenBank/DDBJ whole genome shotgun (WGS) entry which is preliminary data.</text>
</comment>
<evidence type="ECO:0000313" key="1">
    <source>
        <dbReference type="EMBL" id="KAH9805424.1"/>
    </source>
</evidence>
<proteinExistence type="predicted"/>
<protein>
    <submittedName>
        <fullName evidence="1">Protein OS-9-like</fullName>
    </submittedName>
</protein>
<evidence type="ECO:0000313" key="2">
    <source>
        <dbReference type="Proteomes" id="UP000829398"/>
    </source>
</evidence>
<name>A0ACB8P4V9_CITSI</name>
<organism evidence="1 2">
    <name type="scientific">Citrus sinensis</name>
    <name type="common">Sweet orange</name>
    <name type="synonym">Citrus aurantium var. sinensis</name>
    <dbReference type="NCBI Taxonomy" id="2711"/>
    <lineage>
        <taxon>Eukaryota</taxon>
        <taxon>Viridiplantae</taxon>
        <taxon>Streptophyta</taxon>
        <taxon>Embryophyta</taxon>
        <taxon>Tracheophyta</taxon>
        <taxon>Spermatophyta</taxon>
        <taxon>Magnoliopsida</taxon>
        <taxon>eudicotyledons</taxon>
        <taxon>Gunneridae</taxon>
        <taxon>Pentapetalae</taxon>
        <taxon>rosids</taxon>
        <taxon>malvids</taxon>
        <taxon>Sapindales</taxon>
        <taxon>Rutaceae</taxon>
        <taxon>Aurantioideae</taxon>
        <taxon>Citrus</taxon>
    </lineage>
</organism>
<dbReference type="EMBL" id="CM039170">
    <property type="protein sequence ID" value="KAH9805424.1"/>
    <property type="molecule type" value="Genomic_DNA"/>
</dbReference>
<sequence>MRLLFLLLVVSQTLCNYALADQVFQANIGNTFGRSSREPKYKIDFHSEDSPFHPDDDQESVIMPDKNGQNYICYLPKVEKTKSEKQVPQHNTSSMIVETQKRIKLKTPDELLEVLKDRCFIRVVQEFILGVYDAEATAAFNQNLSDISTLKDPRSKDASQRYHAHQYTNGTLCDLTNQPRETEVRFVCSEPRAMISSITELSTCKYALTIQCPMLCKHPLFQEERPVWHTIDCNVLPNDYKATKVEEDKVESKQILMVTGDKEYPSSYQTEE</sequence>
<accession>A0ACB8P4V9</accession>